<comment type="caution">
    <text evidence="1">The sequence shown here is derived from an EMBL/GenBank/DDBJ whole genome shotgun (WGS) entry which is preliminary data.</text>
</comment>
<gene>
    <name evidence="1" type="ORF">CNMCM5623_005762</name>
</gene>
<reference evidence="1" key="1">
    <citation type="submission" date="2020-06" db="EMBL/GenBank/DDBJ databases">
        <title>Draft genome sequences of strains closely related to Aspergillus parafelis and Aspergillus hiratsukae.</title>
        <authorList>
            <person name="Dos Santos R.A.C."/>
            <person name="Rivero-Menendez O."/>
            <person name="Steenwyk J.L."/>
            <person name="Mead M.E."/>
            <person name="Goldman G.H."/>
            <person name="Alastruey-Izquierdo A."/>
            <person name="Rokas A."/>
        </authorList>
    </citation>
    <scope>NUCLEOTIDE SEQUENCE</scope>
    <source>
        <strain evidence="1">CNM-CM5623</strain>
    </source>
</reference>
<evidence type="ECO:0000313" key="2">
    <source>
        <dbReference type="Proteomes" id="UP000654922"/>
    </source>
</evidence>
<protein>
    <submittedName>
        <fullName evidence="1">Uncharacterized protein</fullName>
    </submittedName>
</protein>
<dbReference type="AlphaFoldDB" id="A0A8H6QJA6"/>
<organism evidence="1 2">
    <name type="scientific">Aspergillus felis</name>
    <dbReference type="NCBI Taxonomy" id="1287682"/>
    <lineage>
        <taxon>Eukaryota</taxon>
        <taxon>Fungi</taxon>
        <taxon>Dikarya</taxon>
        <taxon>Ascomycota</taxon>
        <taxon>Pezizomycotina</taxon>
        <taxon>Eurotiomycetes</taxon>
        <taxon>Eurotiomycetidae</taxon>
        <taxon>Eurotiales</taxon>
        <taxon>Aspergillaceae</taxon>
        <taxon>Aspergillus</taxon>
        <taxon>Aspergillus subgen. Fumigati</taxon>
    </lineage>
</organism>
<dbReference type="OrthoDB" id="3518210at2759"/>
<sequence length="179" mass="20487">MRYLTQWHPEHKVPIVDGRFQDPNTGEIQQNTRTDTYLGPPSVHVMWFNVHDSSSFRGLGATFNASINEVFITIADHVRDGVYSIISLNASLYAVTVVCETDKAREEVGGVIQGMQRRLNRDVVIPEVELDDVRTWKEEMGFIVSSLFDICCRRYVAMAKHPFRDSPKLNQWLCSLNLN</sequence>
<proteinExistence type="predicted"/>
<evidence type="ECO:0000313" key="1">
    <source>
        <dbReference type="EMBL" id="KAF7173539.1"/>
    </source>
</evidence>
<dbReference type="EMBL" id="JACBAE010001070">
    <property type="protein sequence ID" value="KAF7173539.1"/>
    <property type="molecule type" value="Genomic_DNA"/>
</dbReference>
<accession>A0A8H6QJA6</accession>
<name>A0A8H6QJA6_9EURO</name>
<dbReference type="Proteomes" id="UP000654922">
    <property type="component" value="Unassembled WGS sequence"/>
</dbReference>